<proteinExistence type="predicted"/>
<accession>A0AAD7N3Y2</accession>
<dbReference type="Pfam" id="PF20231">
    <property type="entry name" value="DUF6589"/>
    <property type="match status" value="1"/>
</dbReference>
<name>A0AAD7N3Y2_9AGAR</name>
<organism evidence="2 3">
    <name type="scientific">Mycena maculata</name>
    <dbReference type="NCBI Taxonomy" id="230809"/>
    <lineage>
        <taxon>Eukaryota</taxon>
        <taxon>Fungi</taxon>
        <taxon>Dikarya</taxon>
        <taxon>Basidiomycota</taxon>
        <taxon>Agaricomycotina</taxon>
        <taxon>Agaricomycetes</taxon>
        <taxon>Agaricomycetidae</taxon>
        <taxon>Agaricales</taxon>
        <taxon>Marasmiineae</taxon>
        <taxon>Mycenaceae</taxon>
        <taxon>Mycena</taxon>
    </lineage>
</organism>
<dbReference type="EMBL" id="JARJLG010000107">
    <property type="protein sequence ID" value="KAJ7744500.1"/>
    <property type="molecule type" value="Genomic_DNA"/>
</dbReference>
<gene>
    <name evidence="2" type="ORF">DFH07DRAFT_963722</name>
</gene>
<protein>
    <recommendedName>
        <fullName evidence="1">DUF6589 domain-containing protein</fullName>
    </recommendedName>
</protein>
<keyword evidence="3" id="KW-1185">Reference proteome</keyword>
<dbReference type="InterPro" id="IPR046496">
    <property type="entry name" value="DUF6589"/>
</dbReference>
<evidence type="ECO:0000259" key="1">
    <source>
        <dbReference type="Pfam" id="PF20231"/>
    </source>
</evidence>
<comment type="caution">
    <text evidence="2">The sequence shown here is derived from an EMBL/GenBank/DDBJ whole genome shotgun (WGS) entry which is preliminary data.</text>
</comment>
<reference evidence="2" key="1">
    <citation type="submission" date="2023-03" db="EMBL/GenBank/DDBJ databases">
        <title>Massive genome expansion in bonnet fungi (Mycena s.s.) driven by repeated elements and novel gene families across ecological guilds.</title>
        <authorList>
            <consortium name="Lawrence Berkeley National Laboratory"/>
            <person name="Harder C.B."/>
            <person name="Miyauchi S."/>
            <person name="Viragh M."/>
            <person name="Kuo A."/>
            <person name="Thoen E."/>
            <person name="Andreopoulos B."/>
            <person name="Lu D."/>
            <person name="Skrede I."/>
            <person name="Drula E."/>
            <person name="Henrissat B."/>
            <person name="Morin E."/>
            <person name="Kohler A."/>
            <person name="Barry K."/>
            <person name="LaButti K."/>
            <person name="Morin E."/>
            <person name="Salamov A."/>
            <person name="Lipzen A."/>
            <person name="Mereny Z."/>
            <person name="Hegedus B."/>
            <person name="Baldrian P."/>
            <person name="Stursova M."/>
            <person name="Weitz H."/>
            <person name="Taylor A."/>
            <person name="Grigoriev I.V."/>
            <person name="Nagy L.G."/>
            <person name="Martin F."/>
            <person name="Kauserud H."/>
        </authorList>
    </citation>
    <scope>NUCLEOTIDE SEQUENCE</scope>
    <source>
        <strain evidence="2">CBHHK188m</strain>
    </source>
</reference>
<feature type="domain" description="DUF6589" evidence="1">
    <location>
        <begin position="263"/>
        <end position="617"/>
    </location>
</feature>
<evidence type="ECO:0000313" key="3">
    <source>
        <dbReference type="Proteomes" id="UP001215280"/>
    </source>
</evidence>
<dbReference type="Proteomes" id="UP001215280">
    <property type="component" value="Unassembled WGS sequence"/>
</dbReference>
<sequence>MSPIDFVATLLVQPDTYRNNVDGFYKSTGLEQFLNVVNTDKRGTTKLFAWFAQPAMERLLRDIHAEMDALSIAFGSSPSDVTPETLMEFDFEQHVTDVCREVTPKFRRILTAAVQTKRAAKENTLKDIEPIVTMIQAQAAKTRSQNNNLCAIPCSLYFLSSGMPRKVIDTLAHAGMCLSYNAVKDAHSALAAGHSVSWDNTHLSVSIHVEQRDLAPPKVQTGTTQLIYDLRGLNNINILNLTIILERRTKAGLITPGFEYVKDSPELKHPAYRPPPRNHRTLEYVLRTTKLDEGSSDGTIQVNENIYLDQLKYNIHDLDNTAVPSYNDQKTNTLIRSAQLLRMGDLSAILRLEQYQLAPGAFHVELNLSWLLLRVHRGNGADIGSLQYFIGLLAKVRLGSDKPDFETLVSLLMQVLTGAMLHYWEIESGMTIVELAKSRPSASQLLQIARRIFSKYASGVVDSPSDTPDTDNTFRNLNLLVHDTLLFYFLRTSISSGDFGRVELLLGTLTMMFTGGGSSNYQTELLHFIQNLKKVWPPDFANLVRDNALISTNGRTYVGVDKNAEFNINFQKHYFATKGLHASWDLLADLAPNIPLLRRLKTQFGEFLGAPWQGTRHTKVDCSAQIAKVKSKMKEFKLHLPVVQGCRVTENEVVDVVEMGASVLRKSGMKAWSKSYTTWLNGG</sequence>
<dbReference type="AlphaFoldDB" id="A0AAD7N3Y2"/>
<evidence type="ECO:0000313" key="2">
    <source>
        <dbReference type="EMBL" id="KAJ7744500.1"/>
    </source>
</evidence>